<dbReference type="Gene3D" id="3.50.50.60">
    <property type="entry name" value="FAD/NAD(P)-binding domain"/>
    <property type="match status" value="1"/>
</dbReference>
<comment type="caution">
    <text evidence="2">The sequence shown here is derived from an EMBL/GenBank/DDBJ whole genome shotgun (WGS) entry which is preliminary data.</text>
</comment>
<feature type="signal peptide" evidence="1">
    <location>
        <begin position="1"/>
        <end position="16"/>
    </location>
</feature>
<dbReference type="InterPro" id="IPR036188">
    <property type="entry name" value="FAD/NAD-bd_sf"/>
</dbReference>
<evidence type="ECO:0000313" key="2">
    <source>
        <dbReference type="EMBL" id="RSL40582.1"/>
    </source>
</evidence>
<reference evidence="2 3" key="1">
    <citation type="submission" date="2017-06" db="EMBL/GenBank/DDBJ databases">
        <title>Comparative genomic analysis of Ambrosia Fusariam Clade fungi.</title>
        <authorList>
            <person name="Stajich J.E."/>
            <person name="Carrillo J."/>
            <person name="Kijimoto T."/>
            <person name="Eskalen A."/>
            <person name="O'Donnell K."/>
            <person name="Kasson M."/>
        </authorList>
    </citation>
    <scope>NUCLEOTIDE SEQUENCE [LARGE SCALE GENOMIC DNA]</scope>
    <source>
        <strain evidence="2 3">NRRL62584</strain>
    </source>
</reference>
<keyword evidence="3" id="KW-1185">Reference proteome</keyword>
<dbReference type="Proteomes" id="UP000288168">
    <property type="component" value="Unassembled WGS sequence"/>
</dbReference>
<organism evidence="2 3">
    <name type="scientific">Fusarium duplospermum</name>
    <dbReference type="NCBI Taxonomy" id="1325734"/>
    <lineage>
        <taxon>Eukaryota</taxon>
        <taxon>Fungi</taxon>
        <taxon>Dikarya</taxon>
        <taxon>Ascomycota</taxon>
        <taxon>Pezizomycotina</taxon>
        <taxon>Sordariomycetes</taxon>
        <taxon>Hypocreomycetidae</taxon>
        <taxon>Hypocreales</taxon>
        <taxon>Nectriaceae</taxon>
        <taxon>Fusarium</taxon>
        <taxon>Fusarium solani species complex</taxon>
    </lineage>
</organism>
<evidence type="ECO:0000313" key="3">
    <source>
        <dbReference type="Proteomes" id="UP000288168"/>
    </source>
</evidence>
<evidence type="ECO:0000256" key="1">
    <source>
        <dbReference type="SAM" id="SignalP"/>
    </source>
</evidence>
<dbReference type="EMBL" id="NKCI01000487">
    <property type="protein sequence ID" value="RSL40582.1"/>
    <property type="molecule type" value="Genomic_DNA"/>
</dbReference>
<accession>A0A428NIH3</accession>
<gene>
    <name evidence="2" type="ORF">CEP54_016080</name>
</gene>
<dbReference type="OrthoDB" id="66881at2759"/>
<keyword evidence="1" id="KW-0732">Signal</keyword>
<dbReference type="AlphaFoldDB" id="A0A428NIH3"/>
<protein>
    <submittedName>
        <fullName evidence="2">Uncharacterized protein</fullName>
    </submittedName>
</protein>
<name>A0A428NIH3_9HYPO</name>
<feature type="chain" id="PRO_5019200841" evidence="1">
    <location>
        <begin position="17"/>
        <end position="106"/>
    </location>
</feature>
<proteinExistence type="predicted"/>
<sequence>MFLAPMTATSCNVAVAVVIATAIIQNGGIWPTNTVYNRNTWYIYHHDILTSSPSYHTTTMCGKETSLDALLVGAGFGGDYQLKRLRNKGYNARLVGVASGYGVVWY</sequence>